<feature type="transmembrane region" description="Helical" evidence="2">
    <location>
        <begin position="141"/>
        <end position="165"/>
    </location>
</feature>
<keyword evidence="4" id="KW-1185">Reference proteome</keyword>
<keyword evidence="2" id="KW-0472">Membrane</keyword>
<dbReference type="RefSeq" id="WP_220194689.1">
    <property type="nucleotide sequence ID" value="NZ_BNJF01000001.1"/>
</dbReference>
<dbReference type="Proteomes" id="UP000612362">
    <property type="component" value="Unassembled WGS sequence"/>
</dbReference>
<feature type="compositionally biased region" description="Basic and acidic residues" evidence="1">
    <location>
        <begin position="317"/>
        <end position="328"/>
    </location>
</feature>
<evidence type="ECO:0000313" key="3">
    <source>
        <dbReference type="EMBL" id="GHO45348.1"/>
    </source>
</evidence>
<feature type="region of interest" description="Disordered" evidence="1">
    <location>
        <begin position="313"/>
        <end position="338"/>
    </location>
</feature>
<accession>A0A8J3I3I9</accession>
<evidence type="ECO:0000256" key="2">
    <source>
        <dbReference type="SAM" id="Phobius"/>
    </source>
</evidence>
<name>A0A8J3I3I9_9CHLR</name>
<evidence type="ECO:0008006" key="5">
    <source>
        <dbReference type="Google" id="ProtNLM"/>
    </source>
</evidence>
<comment type="caution">
    <text evidence="3">The sequence shown here is derived from an EMBL/GenBank/DDBJ whole genome shotgun (WGS) entry which is preliminary data.</text>
</comment>
<organism evidence="3 4">
    <name type="scientific">Ktedonospora formicarum</name>
    <dbReference type="NCBI Taxonomy" id="2778364"/>
    <lineage>
        <taxon>Bacteria</taxon>
        <taxon>Bacillati</taxon>
        <taxon>Chloroflexota</taxon>
        <taxon>Ktedonobacteria</taxon>
        <taxon>Ktedonobacterales</taxon>
        <taxon>Ktedonobacteraceae</taxon>
        <taxon>Ktedonospora</taxon>
    </lineage>
</organism>
<dbReference type="AlphaFoldDB" id="A0A8J3I3I9"/>
<sequence>MNCSEARELLANYDELRKAKADVLPALDAHLKECSACREIQQQNSFIGEGIRALPPLSPSPVAHAKLMRALAAEHTRYIQRNASLDISTPTPSFLKPYLKDLSADEKHLEPLTTFSSAETGPLPVVPMVRKRPRLARMSHASIVGIAAAVLMLIMVSGISSLVLMSQTGNNSASQPHIVNQVAVTSPTQISVAYKGSAQGPYSHVVSSIASRDTLYYTAYQNSLNVTDPTDSSQFTWMLEKLDLSGNTNVEPIPLLEKDSTSKLYILESFNDWLIWLQVDPPKTTSGKNSTTNTTPANLLPHTWRVQALYLGNDPEQNSKNKDKKETEGTQGHPTFKTPITLLKGTYDQSAVPAWVNSPLQGTSTYSNNLLVAWLDAQGTSHLNNYQLDPEKEPVSTELAKATDGHILTTPTATSNGLSIYWGEEWTTEDNALHGNIWQNQQKEAPPQHGRWTPHNQTFQSLFRDDGGSFHPQVVNGTLFILSTLPVDQELIVKPSPTPTQGKGTATATPTRTPTHTKTTPTPSPSVPPTTTTSPAQAPIIAKNDPASYPLQADARILGTLLGYQISDPGTPQQLGDEGQSMAPQGGDRFLIWQNKDKSINMFDVLTNNAVNVKEAIPTNTIFLSVKGDTAVWITPPEQNGDTNTQSADTVLFKTFNWPTKVAPPAHP</sequence>
<feature type="region of interest" description="Disordered" evidence="1">
    <location>
        <begin position="493"/>
        <end position="537"/>
    </location>
</feature>
<evidence type="ECO:0000256" key="1">
    <source>
        <dbReference type="SAM" id="MobiDB-lite"/>
    </source>
</evidence>
<dbReference type="EMBL" id="BNJF01000001">
    <property type="protein sequence ID" value="GHO45348.1"/>
    <property type="molecule type" value="Genomic_DNA"/>
</dbReference>
<proteinExistence type="predicted"/>
<feature type="region of interest" description="Disordered" evidence="1">
    <location>
        <begin position="443"/>
        <end position="465"/>
    </location>
</feature>
<evidence type="ECO:0000313" key="4">
    <source>
        <dbReference type="Proteomes" id="UP000612362"/>
    </source>
</evidence>
<protein>
    <recommendedName>
        <fullName evidence="5">Zinc-finger domain-containing protein</fullName>
    </recommendedName>
</protein>
<feature type="compositionally biased region" description="Low complexity" evidence="1">
    <location>
        <begin position="505"/>
        <end position="521"/>
    </location>
</feature>
<keyword evidence="2" id="KW-0812">Transmembrane</keyword>
<reference evidence="3" key="1">
    <citation type="submission" date="2020-10" db="EMBL/GenBank/DDBJ databases">
        <title>Taxonomic study of unclassified bacteria belonging to the class Ktedonobacteria.</title>
        <authorList>
            <person name="Yabe S."/>
            <person name="Wang C.M."/>
            <person name="Zheng Y."/>
            <person name="Sakai Y."/>
            <person name="Cavaletti L."/>
            <person name="Monciardini P."/>
            <person name="Donadio S."/>
        </authorList>
    </citation>
    <scope>NUCLEOTIDE SEQUENCE</scope>
    <source>
        <strain evidence="3">SOSP1-1</strain>
    </source>
</reference>
<gene>
    <name evidence="3" type="ORF">KSX_35110</name>
</gene>
<keyword evidence="2" id="KW-1133">Transmembrane helix</keyword>